<dbReference type="Proteomes" id="UP000199397">
    <property type="component" value="Unassembled WGS sequence"/>
</dbReference>
<dbReference type="EMBL" id="FNQP01000017">
    <property type="protein sequence ID" value="SEA88347.1"/>
    <property type="molecule type" value="Genomic_DNA"/>
</dbReference>
<evidence type="ECO:0000313" key="3">
    <source>
        <dbReference type="Proteomes" id="UP000199397"/>
    </source>
</evidence>
<proteinExistence type="predicted"/>
<evidence type="ECO:0000313" key="2">
    <source>
        <dbReference type="EMBL" id="SEA88347.1"/>
    </source>
</evidence>
<reference evidence="2 3" key="1">
    <citation type="submission" date="2016-10" db="EMBL/GenBank/DDBJ databases">
        <authorList>
            <person name="de Groot N.N."/>
        </authorList>
    </citation>
    <scope>NUCLEOTIDE SEQUENCE [LARGE SCALE GENOMIC DNA]</scope>
    <source>
        <strain evidence="2 3">DSM 21228</strain>
    </source>
</reference>
<dbReference type="InterPro" id="IPR036390">
    <property type="entry name" value="WH_DNA-bd_sf"/>
</dbReference>
<evidence type="ECO:0000256" key="1">
    <source>
        <dbReference type="SAM" id="MobiDB-lite"/>
    </source>
</evidence>
<dbReference type="PANTHER" id="PTHR38768">
    <property type="entry name" value="UPF0502 PROTEIN YCEH"/>
    <property type="match status" value="1"/>
</dbReference>
<dbReference type="RefSeq" id="WP_093069452.1">
    <property type="nucleotide sequence ID" value="NZ_FNQP01000017.1"/>
</dbReference>
<protein>
    <submittedName>
        <fullName evidence="2">Uncharacterized protein</fullName>
    </submittedName>
</protein>
<gene>
    <name evidence="2" type="ORF">SAMN05660964_02700</name>
</gene>
<dbReference type="InterPro" id="IPR036388">
    <property type="entry name" value="WH-like_DNA-bd_sf"/>
</dbReference>
<dbReference type="AlphaFoldDB" id="A0A1H4ETT1"/>
<sequence length="218" mass="24732">MFDDEQPRPPFSAEELRILGCLMEKQLTTPASYPLTFNSLMNACNQKSSREPTMNLTEGVVGHTAKVLVEGGWTAIQYSERAQRVEHKVDRRLKLNRQQQAVLCVLLLRRPQTLNEIKTRTERMADFANTDEIREILEAWMAAEKPLAVRLPAGAGRREDRYFHTLGTEKLDELQTTEPAIPTTASQGSTSRQDHYAQLEARVADLEQRLAALESQLL</sequence>
<feature type="compositionally biased region" description="Polar residues" evidence="1">
    <location>
        <begin position="174"/>
        <end position="191"/>
    </location>
</feature>
<dbReference type="STRING" id="525918.SAMN05660964_02700"/>
<accession>A0A1H4ETT1</accession>
<dbReference type="SUPFAM" id="SSF46785">
    <property type="entry name" value="Winged helix' DNA-binding domain"/>
    <property type="match status" value="2"/>
</dbReference>
<dbReference type="OrthoDB" id="9784785at2"/>
<keyword evidence="3" id="KW-1185">Reference proteome</keyword>
<feature type="region of interest" description="Disordered" evidence="1">
    <location>
        <begin position="173"/>
        <end position="194"/>
    </location>
</feature>
<dbReference type="Pfam" id="PF04337">
    <property type="entry name" value="DUF480"/>
    <property type="match status" value="1"/>
</dbReference>
<dbReference type="InterPro" id="IPR007432">
    <property type="entry name" value="DUF480"/>
</dbReference>
<dbReference type="Gene3D" id="1.10.10.10">
    <property type="entry name" value="Winged helix-like DNA-binding domain superfamily/Winged helix DNA-binding domain"/>
    <property type="match status" value="2"/>
</dbReference>
<dbReference type="PANTHER" id="PTHR38768:SF1">
    <property type="entry name" value="UPF0502 PROTEIN YCEH"/>
    <property type="match status" value="1"/>
</dbReference>
<organism evidence="2 3">
    <name type="scientific">Thiothrix caldifontis</name>
    <dbReference type="NCBI Taxonomy" id="525918"/>
    <lineage>
        <taxon>Bacteria</taxon>
        <taxon>Pseudomonadati</taxon>
        <taxon>Pseudomonadota</taxon>
        <taxon>Gammaproteobacteria</taxon>
        <taxon>Thiotrichales</taxon>
        <taxon>Thiotrichaceae</taxon>
        <taxon>Thiothrix</taxon>
    </lineage>
</organism>
<name>A0A1H4ETT1_9GAMM</name>